<dbReference type="Pfam" id="PF01636">
    <property type="entry name" value="APH"/>
    <property type="match status" value="1"/>
</dbReference>
<dbReference type="PANTHER" id="PTHR39573">
    <property type="entry name" value="STRESS RESPONSE KINASE A"/>
    <property type="match status" value="1"/>
</dbReference>
<keyword evidence="6" id="KW-0547">Nucleotide-binding</keyword>
<evidence type="ECO:0000256" key="3">
    <source>
        <dbReference type="ARBA" id="ARBA00022553"/>
    </source>
</evidence>
<protein>
    <submittedName>
        <fullName evidence="12">YihE protein, required for LPS synthesis</fullName>
    </submittedName>
</protein>
<evidence type="ECO:0000256" key="9">
    <source>
        <dbReference type="ARBA" id="ARBA00022842"/>
    </source>
</evidence>
<dbReference type="Gene3D" id="1.10.510.10">
    <property type="entry name" value="Transferase(Phosphotransferase) domain 1"/>
    <property type="match status" value="1"/>
</dbReference>
<name>A0A3B0XFC0_9ZZZZ</name>
<feature type="domain" description="Aminoglycoside phosphotransferase" evidence="11">
    <location>
        <begin position="49"/>
        <end position="276"/>
    </location>
</feature>
<keyword evidence="5" id="KW-0479">Metal-binding</keyword>
<dbReference type="InterPro" id="IPR032882">
    <property type="entry name" value="SrkA/RdoA"/>
</dbReference>
<dbReference type="Gene3D" id="3.30.200.70">
    <property type="match status" value="1"/>
</dbReference>
<evidence type="ECO:0000256" key="8">
    <source>
        <dbReference type="ARBA" id="ARBA00022840"/>
    </source>
</evidence>
<evidence type="ECO:0000256" key="6">
    <source>
        <dbReference type="ARBA" id="ARBA00022741"/>
    </source>
</evidence>
<keyword evidence="1" id="KW-0963">Cytoplasm</keyword>
<dbReference type="SUPFAM" id="SSF56112">
    <property type="entry name" value="Protein kinase-like (PK-like)"/>
    <property type="match status" value="1"/>
</dbReference>
<dbReference type="PANTHER" id="PTHR39573:SF1">
    <property type="entry name" value="STRESS RESPONSE KINASE A"/>
    <property type="match status" value="1"/>
</dbReference>
<keyword evidence="3" id="KW-0597">Phosphoprotein</keyword>
<sequence>MPLILANNLPRMESPPATHDFAALNPDVIIDSVESLGLQSDARIFALNSYENRVYQIGLEEGSTYGPKIIGKYYRPNRWSNEQIQEEHDFTRELAQLEIPVVAPLQFNQQSLLNYNNFRFALYPQKGGRTAELDNAEHLEWIGRFLGRIHLAGASKTFSTRPKISVQDFATDSADFLLNHQFIPDYLLDAYQTLSDDLIRLLKQRFQTRDINSIRLHGDCHSGNILWTDNGPHFVDFDDCRSGPAIQDIWMLLSGDRLEQQQQLNHVLDGYFEFAELDAAELRLIEPLRSLRLMHYASWLAKRWSDPSFPMNFPWFNTTNYWEQHILELREQLSLLQESESLHL</sequence>
<keyword evidence="8" id="KW-0067">ATP-binding</keyword>
<dbReference type="GO" id="GO:0004674">
    <property type="term" value="F:protein serine/threonine kinase activity"/>
    <property type="evidence" value="ECO:0007669"/>
    <property type="project" value="UniProtKB-KW"/>
</dbReference>
<dbReference type="AlphaFoldDB" id="A0A3B0XFC0"/>
<evidence type="ECO:0000256" key="10">
    <source>
        <dbReference type="ARBA" id="ARBA00023016"/>
    </source>
</evidence>
<dbReference type="GO" id="GO:0005737">
    <property type="term" value="C:cytoplasm"/>
    <property type="evidence" value="ECO:0007669"/>
    <property type="project" value="TreeGrafter"/>
</dbReference>
<accession>A0A3B0XFC0</accession>
<dbReference type="GO" id="GO:0046872">
    <property type="term" value="F:metal ion binding"/>
    <property type="evidence" value="ECO:0007669"/>
    <property type="project" value="UniProtKB-KW"/>
</dbReference>
<evidence type="ECO:0000256" key="4">
    <source>
        <dbReference type="ARBA" id="ARBA00022679"/>
    </source>
</evidence>
<dbReference type="InterPro" id="IPR011009">
    <property type="entry name" value="Kinase-like_dom_sf"/>
</dbReference>
<dbReference type="InterPro" id="IPR002575">
    <property type="entry name" value="Aminoglycoside_PTrfase"/>
</dbReference>
<evidence type="ECO:0000256" key="5">
    <source>
        <dbReference type="ARBA" id="ARBA00022723"/>
    </source>
</evidence>
<evidence type="ECO:0000256" key="7">
    <source>
        <dbReference type="ARBA" id="ARBA00022777"/>
    </source>
</evidence>
<keyword evidence="4" id="KW-0808">Transferase</keyword>
<gene>
    <name evidence="12" type="ORF">MNBD_GAMMA08-1652</name>
</gene>
<proteinExistence type="inferred from homology"/>
<dbReference type="EMBL" id="UOFH01000196">
    <property type="protein sequence ID" value="VAW61807.1"/>
    <property type="molecule type" value="Genomic_DNA"/>
</dbReference>
<dbReference type="GO" id="GO:0005524">
    <property type="term" value="F:ATP binding"/>
    <property type="evidence" value="ECO:0007669"/>
    <property type="project" value="UniProtKB-KW"/>
</dbReference>
<keyword evidence="10" id="KW-0346">Stress response</keyword>
<dbReference type="NCBIfam" id="NF008738">
    <property type="entry name" value="PRK11768.1"/>
    <property type="match status" value="1"/>
</dbReference>
<keyword evidence="2" id="KW-0723">Serine/threonine-protein kinase</keyword>
<evidence type="ECO:0000256" key="1">
    <source>
        <dbReference type="ARBA" id="ARBA00022490"/>
    </source>
</evidence>
<keyword evidence="7" id="KW-0418">Kinase</keyword>
<evidence type="ECO:0000313" key="12">
    <source>
        <dbReference type="EMBL" id="VAW61807.1"/>
    </source>
</evidence>
<reference evidence="12" key="1">
    <citation type="submission" date="2018-06" db="EMBL/GenBank/DDBJ databases">
        <authorList>
            <person name="Zhirakovskaya E."/>
        </authorList>
    </citation>
    <scope>NUCLEOTIDE SEQUENCE</scope>
</reference>
<evidence type="ECO:0000256" key="2">
    <source>
        <dbReference type="ARBA" id="ARBA00022527"/>
    </source>
</evidence>
<keyword evidence="9" id="KW-0460">Magnesium</keyword>
<dbReference type="HAMAP" id="MF_01497">
    <property type="entry name" value="SrkA_kinase"/>
    <property type="match status" value="1"/>
</dbReference>
<evidence type="ECO:0000259" key="11">
    <source>
        <dbReference type="Pfam" id="PF01636"/>
    </source>
</evidence>
<dbReference type="Gene3D" id="1.20.1270.170">
    <property type="match status" value="1"/>
</dbReference>
<organism evidence="12">
    <name type="scientific">hydrothermal vent metagenome</name>
    <dbReference type="NCBI Taxonomy" id="652676"/>
    <lineage>
        <taxon>unclassified sequences</taxon>
        <taxon>metagenomes</taxon>
        <taxon>ecological metagenomes</taxon>
    </lineage>
</organism>